<feature type="binding site" evidence="19">
    <location>
        <position position="1258"/>
    </location>
    <ligand>
        <name>ATP</name>
        <dbReference type="ChEBI" id="CHEBI:30616"/>
    </ligand>
</feature>
<feature type="domain" description="Protein kinase" evidence="23">
    <location>
        <begin position="1227"/>
        <end position="1513"/>
    </location>
</feature>
<evidence type="ECO:0000256" key="18">
    <source>
        <dbReference type="ARBA" id="ARBA00048679"/>
    </source>
</evidence>
<evidence type="ECO:0000256" key="8">
    <source>
        <dbReference type="ARBA" id="ARBA00022734"/>
    </source>
</evidence>
<evidence type="ECO:0000256" key="20">
    <source>
        <dbReference type="SAM" id="MobiDB-lite"/>
    </source>
</evidence>
<evidence type="ECO:0000256" key="12">
    <source>
        <dbReference type="ARBA" id="ARBA00022989"/>
    </source>
</evidence>
<keyword evidence="3" id="KW-0723">Serine/threonine-protein kinase</keyword>
<dbReference type="PANTHER" id="PTHR47976:SF47">
    <property type="entry name" value="RECEPTOR-LIKE SERINE_THREONINE-PROTEIN KINASE"/>
    <property type="match status" value="1"/>
</dbReference>
<evidence type="ECO:0000256" key="10">
    <source>
        <dbReference type="ARBA" id="ARBA00022777"/>
    </source>
</evidence>
<dbReference type="FunFam" id="2.90.10.10:FF:000013">
    <property type="entry name" value="G-type lectin S-receptor-like serine/threonine-protein kinase LECRK1"/>
    <property type="match status" value="2"/>
</dbReference>
<feature type="signal peptide" evidence="22">
    <location>
        <begin position="1"/>
        <end position="22"/>
    </location>
</feature>
<evidence type="ECO:0000256" key="5">
    <source>
        <dbReference type="ARBA" id="ARBA00022679"/>
    </source>
</evidence>
<dbReference type="GO" id="GO:0030246">
    <property type="term" value="F:carbohydrate binding"/>
    <property type="evidence" value="ECO:0007669"/>
    <property type="project" value="UniProtKB-KW"/>
</dbReference>
<dbReference type="CDD" id="cd01098">
    <property type="entry name" value="PAN_AP_plant"/>
    <property type="match status" value="1"/>
</dbReference>
<dbReference type="GO" id="GO:0005524">
    <property type="term" value="F:ATP binding"/>
    <property type="evidence" value="ECO:0007669"/>
    <property type="project" value="UniProtKB-UniRule"/>
</dbReference>
<evidence type="ECO:0000256" key="22">
    <source>
        <dbReference type="SAM" id="SignalP"/>
    </source>
</evidence>
<organism evidence="25 26">
    <name type="scientific">Populus tomentosa</name>
    <name type="common">Chinese white poplar</name>
    <dbReference type="NCBI Taxonomy" id="118781"/>
    <lineage>
        <taxon>Eukaryota</taxon>
        <taxon>Viridiplantae</taxon>
        <taxon>Streptophyta</taxon>
        <taxon>Embryophyta</taxon>
        <taxon>Tracheophyta</taxon>
        <taxon>Spermatophyta</taxon>
        <taxon>Magnoliopsida</taxon>
        <taxon>eudicotyledons</taxon>
        <taxon>Gunneridae</taxon>
        <taxon>Pentapetalae</taxon>
        <taxon>rosids</taxon>
        <taxon>fabids</taxon>
        <taxon>Malpighiales</taxon>
        <taxon>Salicaceae</taxon>
        <taxon>Saliceae</taxon>
        <taxon>Populus</taxon>
    </lineage>
</organism>
<evidence type="ECO:0000256" key="19">
    <source>
        <dbReference type="PROSITE-ProRule" id="PRU10141"/>
    </source>
</evidence>
<evidence type="ECO:0000256" key="16">
    <source>
        <dbReference type="ARBA" id="ARBA00023180"/>
    </source>
</evidence>
<dbReference type="PROSITE" id="PS50927">
    <property type="entry name" value="BULB_LECTIN"/>
    <property type="match status" value="2"/>
</dbReference>
<keyword evidence="13 21" id="KW-0472">Membrane</keyword>
<evidence type="ECO:0000256" key="17">
    <source>
        <dbReference type="ARBA" id="ARBA00047899"/>
    </source>
</evidence>
<comment type="catalytic activity">
    <reaction evidence="17">
        <text>L-threonyl-[protein] + ATP = O-phospho-L-threonyl-[protein] + ADP + H(+)</text>
        <dbReference type="Rhea" id="RHEA:46608"/>
        <dbReference type="Rhea" id="RHEA-COMP:11060"/>
        <dbReference type="Rhea" id="RHEA-COMP:11605"/>
        <dbReference type="ChEBI" id="CHEBI:15378"/>
        <dbReference type="ChEBI" id="CHEBI:30013"/>
        <dbReference type="ChEBI" id="CHEBI:30616"/>
        <dbReference type="ChEBI" id="CHEBI:61977"/>
        <dbReference type="ChEBI" id="CHEBI:456216"/>
        <dbReference type="EC" id="2.7.11.1"/>
    </reaction>
</comment>
<evidence type="ECO:0000256" key="3">
    <source>
        <dbReference type="ARBA" id="ARBA00022527"/>
    </source>
</evidence>
<evidence type="ECO:0000256" key="1">
    <source>
        <dbReference type="ARBA" id="ARBA00004479"/>
    </source>
</evidence>
<evidence type="ECO:0000256" key="21">
    <source>
        <dbReference type="SAM" id="Phobius"/>
    </source>
</evidence>
<evidence type="ECO:0000259" key="24">
    <source>
        <dbReference type="PROSITE" id="PS50927"/>
    </source>
</evidence>
<evidence type="ECO:0000259" key="23">
    <source>
        <dbReference type="PROSITE" id="PS50011"/>
    </source>
</evidence>
<dbReference type="PROSITE" id="PS00108">
    <property type="entry name" value="PROTEIN_KINASE_ST"/>
    <property type="match status" value="2"/>
</dbReference>
<evidence type="ECO:0000256" key="15">
    <source>
        <dbReference type="ARBA" id="ARBA00023170"/>
    </source>
</evidence>
<keyword evidence="6 21" id="KW-0812">Transmembrane</keyword>
<dbReference type="OrthoDB" id="1930390at2759"/>
<dbReference type="PROSITE" id="PS00107">
    <property type="entry name" value="PROTEIN_KINASE_ATP"/>
    <property type="match status" value="2"/>
</dbReference>
<dbReference type="FunFam" id="1.10.510.10:FF:000237">
    <property type="entry name" value="G-type lectin S-receptor-like serine/threonine-protein kinase"/>
    <property type="match status" value="2"/>
</dbReference>
<dbReference type="EC" id="2.7.11.1" evidence="2"/>
<evidence type="ECO:0000256" key="13">
    <source>
        <dbReference type="ARBA" id="ARBA00023136"/>
    </source>
</evidence>
<evidence type="ECO:0000313" key="25">
    <source>
        <dbReference type="EMBL" id="KAG6783426.1"/>
    </source>
</evidence>
<dbReference type="InterPro" id="IPR008271">
    <property type="entry name" value="Ser/Thr_kinase_AS"/>
</dbReference>
<dbReference type="InterPro" id="IPR001480">
    <property type="entry name" value="Bulb-type_lectin_dom"/>
</dbReference>
<dbReference type="Pfam" id="PF08276">
    <property type="entry name" value="PAN_2"/>
    <property type="match status" value="1"/>
</dbReference>
<evidence type="ECO:0000256" key="6">
    <source>
        <dbReference type="ARBA" id="ARBA00022692"/>
    </source>
</evidence>
<keyword evidence="11 19" id="KW-0067">ATP-binding</keyword>
<keyword evidence="8" id="KW-0430">Lectin</keyword>
<keyword evidence="9 19" id="KW-0547">Nucleotide-binding</keyword>
<dbReference type="InterPro" id="IPR051343">
    <property type="entry name" value="G-type_lectin_kinases/EP1-like"/>
</dbReference>
<comment type="catalytic activity">
    <reaction evidence="18">
        <text>L-seryl-[protein] + ATP = O-phospho-L-seryl-[protein] + ADP + H(+)</text>
        <dbReference type="Rhea" id="RHEA:17989"/>
        <dbReference type="Rhea" id="RHEA-COMP:9863"/>
        <dbReference type="Rhea" id="RHEA-COMP:11604"/>
        <dbReference type="ChEBI" id="CHEBI:15378"/>
        <dbReference type="ChEBI" id="CHEBI:29999"/>
        <dbReference type="ChEBI" id="CHEBI:30616"/>
        <dbReference type="ChEBI" id="CHEBI:83421"/>
        <dbReference type="ChEBI" id="CHEBI:456216"/>
        <dbReference type="EC" id="2.7.11.1"/>
    </reaction>
</comment>
<sequence>MAFPILHLSFSLLILLPPFAVSQTGGNITVGASLSTSENTSWLSPSGDFAFGFYQLYGNKDLFLLAIWYDKIPDKTIVWYANGDKPAPTGSKAVLTANRGISLTDPQGRELWRSETIIGVVAYGAMTDTGNFVLRDRVSDKLWESFKNPADTLLPSQVLDRGMTLSSRQSETNFSKGRFQLILRDDGNLVLATINLPSDYTNEPYYESGTDGGSDSSSPGNQVVFNESGYLYILRENDQIFSLTQRVTASTGDSYLRATLNFDGVFTQYYHPKASTGNERWTPIWSQPDNICQASFVTAGSGTCGFNSVCRLNSDRRPICECPGGYSLLDPSDQYGSCRPNYTQSCEDDEVAPVEDLYDFEELTNTDWPTSDYALLQPFTEEKCRQSCLNDCMCAVAIFRSGDMCWKKKLPLSNGRVQTNLDGKALLKVRRSNVNPRSPYFPNNKKDRDEATEGFKEELGRGAFGVVYRGVVHIGSSIVVAVKKLNNVAEDSVREFKTEVNVIGQTHHKNLVRLLGFCEEGDQRLLVYEFMSNGSLSSFIFQDAKPGWKKRIQIAFGVARGLLYLHEECSNQIIHCDIKPQNILLDEYYNARISDFGLAKLLLLDQSQTHTAIRGTKGYVAPEWFRNLPVTVKVDVYSYGVLLLEIICCRRNVDSKATIEEQAILTDWAYDCYREGTLDALVGSDTGALDDIEKLERFMMIAFWCIQDDPSLRPTMRKVTQMLEGVVEVPCLVHHKFFTLRLLVLVVSVLPATTKGSSVHNNGQAHSNISLGSSLTAATDNLPWTSPSGEFAFGFQQVGDAGYLLAIWFNKIPERTIVWSANRNDLVQGGSRVQLTEDGELVLNDQSGRQIWSSPQSGGSGAAYAAMLDTGNFVVASQAGANLWQSFDDPTDTLLPTQNLNLGAQLIAPYLEKNYSHGRFKFILQVDGNLNLYTTHYPLTISNFAYWPPQSSIGNGYKVVFNQSGYMYLVARNGTMLNSVFSNSVSMQDLYLRATIDYDGVFRQYVYPKTASSSRRGSLGSGACGYNSYCILGDDQRPRCKCPPGYTFFDPNDERKGCYKNFISQDCGHPSQEIDKFMIRDMVNTNFPYTDYEYFNSVDEDWCRQACLSDCYCAVATYNSGTCWKKRGPLSNGVTDPSISDKALMKVRKGNWTAGSSAKKSDRSTLITTGSVLLGSSIFLIVLFLLGIYVFFTRWNQQKQKIVPQLHVMPEMNLQNFTYNELETATGGFKEELGRGAFGIVYRGALANEDKPLIAVKKLEKMAGEGDSEFKTEVKVIGRTNHKNLVQLVGFCNEGQNRLLVYEYMSSGSLSNYIFGYSRPSWHRRMQIAFGVARGLLYLHEECSSQIIHCDIKPQNILLDESLNARISDFGLAKLLKTDQTKTTTAIRGTKGYVAPEWFKNLPVTTKVDTYSFGILLLELVCCRKNFEINATQEDQIVLADWACDCLKEGKLNLLVEEDEEAMEDMKRVERFVMVAIWCIQEEPSLRPGMKKVVQMLEGAVQVSVPPDLSSFISTI</sequence>
<evidence type="ECO:0000256" key="11">
    <source>
        <dbReference type="ARBA" id="ARBA00022840"/>
    </source>
</evidence>
<feature type="region of interest" description="Disordered" evidence="20">
    <location>
        <begin position="202"/>
        <end position="221"/>
    </location>
</feature>
<dbReference type="InterPro" id="IPR000719">
    <property type="entry name" value="Prot_kinase_dom"/>
</dbReference>
<evidence type="ECO:0000256" key="9">
    <source>
        <dbReference type="ARBA" id="ARBA00022741"/>
    </source>
</evidence>
<dbReference type="Pfam" id="PF01453">
    <property type="entry name" value="B_lectin"/>
    <property type="match status" value="2"/>
</dbReference>
<proteinExistence type="predicted"/>
<dbReference type="FunFam" id="3.30.200.20:FF:000059">
    <property type="entry name" value="S-receptor-like serine/threonine-protein kinase"/>
    <property type="match status" value="2"/>
</dbReference>
<feature type="domain" description="Bulb-type lectin" evidence="24">
    <location>
        <begin position="27"/>
        <end position="147"/>
    </location>
</feature>
<dbReference type="Proteomes" id="UP000886885">
    <property type="component" value="Chromosome 3A"/>
</dbReference>
<keyword evidence="12 21" id="KW-1133">Transmembrane helix</keyword>
<dbReference type="FunFam" id="2.90.10.10:FF:000024">
    <property type="entry name" value="Uncharacterized protein"/>
    <property type="match status" value="2"/>
</dbReference>
<reference evidence="25" key="1">
    <citation type="journal article" date="2020" name="bioRxiv">
        <title>Hybrid origin of Populus tomentosa Carr. identified through genome sequencing and phylogenomic analysis.</title>
        <authorList>
            <person name="An X."/>
            <person name="Gao K."/>
            <person name="Chen Z."/>
            <person name="Li J."/>
            <person name="Yang X."/>
            <person name="Yang X."/>
            <person name="Zhou J."/>
            <person name="Guo T."/>
            <person name="Zhao T."/>
            <person name="Huang S."/>
            <person name="Miao D."/>
            <person name="Khan W.U."/>
            <person name="Rao P."/>
            <person name="Ye M."/>
            <person name="Lei B."/>
            <person name="Liao W."/>
            <person name="Wang J."/>
            <person name="Ji L."/>
            <person name="Li Y."/>
            <person name="Guo B."/>
            <person name="Mustafa N.S."/>
            <person name="Li S."/>
            <person name="Yun Q."/>
            <person name="Keller S.R."/>
            <person name="Mao J."/>
            <person name="Zhang R."/>
            <person name="Strauss S.H."/>
        </authorList>
    </citation>
    <scope>NUCLEOTIDE SEQUENCE</scope>
    <source>
        <strain evidence="25">GM15</strain>
        <tissue evidence="25">Leaf</tissue>
    </source>
</reference>
<evidence type="ECO:0000256" key="7">
    <source>
        <dbReference type="ARBA" id="ARBA00022729"/>
    </source>
</evidence>
<dbReference type="InterPro" id="IPR003609">
    <property type="entry name" value="Pan_app"/>
</dbReference>
<dbReference type="GO" id="GO:0004674">
    <property type="term" value="F:protein serine/threonine kinase activity"/>
    <property type="evidence" value="ECO:0007669"/>
    <property type="project" value="UniProtKB-KW"/>
</dbReference>
<dbReference type="InterPro" id="IPR017441">
    <property type="entry name" value="Protein_kinase_ATP_BS"/>
</dbReference>
<keyword evidence="4" id="KW-0245">EGF-like domain</keyword>
<keyword evidence="26" id="KW-1185">Reference proteome</keyword>
<feature type="transmembrane region" description="Helical" evidence="21">
    <location>
        <begin position="1172"/>
        <end position="1192"/>
    </location>
</feature>
<gene>
    <name evidence="25" type="ORF">POTOM_012874</name>
</gene>
<dbReference type="PANTHER" id="PTHR47976">
    <property type="entry name" value="G-TYPE LECTIN S-RECEPTOR-LIKE SERINE/THREONINE-PROTEIN KINASE SD2-5"/>
    <property type="match status" value="1"/>
</dbReference>
<comment type="caution">
    <text evidence="25">The sequence shown here is derived from an EMBL/GenBank/DDBJ whole genome shotgun (WGS) entry which is preliminary data.</text>
</comment>
<comment type="subcellular location">
    <subcellularLocation>
        <location evidence="1">Membrane</location>
        <topology evidence="1">Single-pass type I membrane protein</topology>
    </subcellularLocation>
</comment>
<dbReference type="GO" id="GO:0016020">
    <property type="term" value="C:membrane"/>
    <property type="evidence" value="ECO:0007669"/>
    <property type="project" value="UniProtKB-SubCell"/>
</dbReference>
<accession>A0A8X8D133</accession>
<keyword evidence="7 22" id="KW-0732">Signal</keyword>
<keyword evidence="16" id="KW-0325">Glycoprotein</keyword>
<feature type="chain" id="PRO_5036445122" description="non-specific serine/threonine protein kinase" evidence="22">
    <location>
        <begin position="23"/>
        <end position="1516"/>
    </location>
</feature>
<dbReference type="SMART" id="SM00220">
    <property type="entry name" value="S_TKc"/>
    <property type="match status" value="2"/>
</dbReference>
<dbReference type="CDD" id="cd00028">
    <property type="entry name" value="B_lectin"/>
    <property type="match status" value="2"/>
</dbReference>
<evidence type="ECO:0000313" key="26">
    <source>
        <dbReference type="Proteomes" id="UP000886885"/>
    </source>
</evidence>
<keyword evidence="5" id="KW-0808">Transferase</keyword>
<dbReference type="SMART" id="SM00108">
    <property type="entry name" value="B_lectin"/>
    <property type="match status" value="2"/>
</dbReference>
<feature type="binding site" evidence="19">
    <location>
        <position position="484"/>
    </location>
    <ligand>
        <name>ATP</name>
        <dbReference type="ChEBI" id="CHEBI:30616"/>
    </ligand>
</feature>
<keyword evidence="14" id="KW-1015">Disulfide bond</keyword>
<evidence type="ECO:0000256" key="4">
    <source>
        <dbReference type="ARBA" id="ARBA00022536"/>
    </source>
</evidence>
<dbReference type="FunFam" id="2.90.10.30:FF:000001">
    <property type="entry name" value="Serine/threonine-protein kinase"/>
    <property type="match status" value="2"/>
</dbReference>
<keyword evidence="15" id="KW-0675">Receptor</keyword>
<feature type="domain" description="Bulb-type lectin" evidence="24">
    <location>
        <begin position="760"/>
        <end position="888"/>
    </location>
</feature>
<dbReference type="PROSITE" id="PS50011">
    <property type="entry name" value="PROTEIN_KINASE_DOM"/>
    <property type="match status" value="2"/>
</dbReference>
<dbReference type="EMBL" id="JAAWWB010000005">
    <property type="protein sequence ID" value="KAG6783426.1"/>
    <property type="molecule type" value="Genomic_DNA"/>
</dbReference>
<feature type="domain" description="Protein kinase" evidence="23">
    <location>
        <begin position="453"/>
        <end position="738"/>
    </location>
</feature>
<dbReference type="Pfam" id="PF00069">
    <property type="entry name" value="Pkinase"/>
    <property type="match status" value="2"/>
</dbReference>
<protein>
    <recommendedName>
        <fullName evidence="2">non-specific serine/threonine protein kinase</fullName>
        <ecNumber evidence="2">2.7.11.1</ecNumber>
    </recommendedName>
</protein>
<keyword evidence="10" id="KW-0418">Kinase</keyword>
<dbReference type="CDD" id="cd14066">
    <property type="entry name" value="STKc_IRAK"/>
    <property type="match status" value="2"/>
</dbReference>
<evidence type="ECO:0000256" key="2">
    <source>
        <dbReference type="ARBA" id="ARBA00012513"/>
    </source>
</evidence>
<evidence type="ECO:0000256" key="14">
    <source>
        <dbReference type="ARBA" id="ARBA00023157"/>
    </source>
</evidence>
<name>A0A8X8D133_POPTO</name>